<accession>A0AAP0KM49</accession>
<dbReference type="EMBL" id="JBBNAE010000001">
    <property type="protein sequence ID" value="KAK9155106.1"/>
    <property type="molecule type" value="Genomic_DNA"/>
</dbReference>
<dbReference type="AlphaFoldDB" id="A0AAP0KM49"/>
<organism evidence="2 3">
    <name type="scientific">Stephania japonica</name>
    <dbReference type="NCBI Taxonomy" id="461633"/>
    <lineage>
        <taxon>Eukaryota</taxon>
        <taxon>Viridiplantae</taxon>
        <taxon>Streptophyta</taxon>
        <taxon>Embryophyta</taxon>
        <taxon>Tracheophyta</taxon>
        <taxon>Spermatophyta</taxon>
        <taxon>Magnoliopsida</taxon>
        <taxon>Ranunculales</taxon>
        <taxon>Menispermaceae</taxon>
        <taxon>Menispermoideae</taxon>
        <taxon>Cissampelideae</taxon>
        <taxon>Stephania</taxon>
    </lineage>
</organism>
<evidence type="ECO:0000313" key="2">
    <source>
        <dbReference type="EMBL" id="KAK9155106.1"/>
    </source>
</evidence>
<evidence type="ECO:0000313" key="3">
    <source>
        <dbReference type="Proteomes" id="UP001417504"/>
    </source>
</evidence>
<keyword evidence="3" id="KW-1185">Reference proteome</keyword>
<evidence type="ECO:0000256" key="1">
    <source>
        <dbReference type="SAM" id="MobiDB-lite"/>
    </source>
</evidence>
<comment type="caution">
    <text evidence="2">The sequence shown here is derived from an EMBL/GenBank/DDBJ whole genome shotgun (WGS) entry which is preliminary data.</text>
</comment>
<sequence length="170" mass="18229">MVLHHSSLPPPFLPGSSTTGVGQPDLSPEVLSHLTAGWGRLLGGPSESSTAPEHTTATLLNVEIGFTFVTPYALLFRFVFNVRQLLADVLPPCATAADRHDLGYVENTLMNLWVPPNPRSGLYTSGCGLFLYDVSLCSCLDRFTISPEYACVGSPTGQTTEHEGFSGTFP</sequence>
<proteinExistence type="predicted"/>
<name>A0AAP0KM49_9MAGN</name>
<dbReference type="Proteomes" id="UP001417504">
    <property type="component" value="Unassembled WGS sequence"/>
</dbReference>
<gene>
    <name evidence="2" type="ORF">Sjap_002586</name>
</gene>
<feature type="region of interest" description="Disordered" evidence="1">
    <location>
        <begin position="1"/>
        <end position="20"/>
    </location>
</feature>
<reference evidence="2 3" key="1">
    <citation type="submission" date="2024-01" db="EMBL/GenBank/DDBJ databases">
        <title>Genome assemblies of Stephania.</title>
        <authorList>
            <person name="Yang L."/>
        </authorList>
    </citation>
    <scope>NUCLEOTIDE SEQUENCE [LARGE SCALE GENOMIC DNA]</scope>
    <source>
        <strain evidence="2">QJT</strain>
        <tissue evidence="2">Leaf</tissue>
    </source>
</reference>
<protein>
    <submittedName>
        <fullName evidence="2">Uncharacterized protein</fullName>
    </submittedName>
</protein>